<organism evidence="1 2">
    <name type="scientific">Candidatus Collierbacteria bacterium GW2011_GWA2_44_99</name>
    <dbReference type="NCBI Taxonomy" id="1618380"/>
    <lineage>
        <taxon>Bacteria</taxon>
        <taxon>Candidatus Collieribacteriota</taxon>
    </lineage>
</organism>
<accession>A0A0G1KQM8</accession>
<dbReference type="Proteomes" id="UP000034797">
    <property type="component" value="Unassembled WGS sequence"/>
</dbReference>
<protein>
    <submittedName>
        <fullName evidence="1">Plasmid stabilization system protein</fullName>
    </submittedName>
</protein>
<dbReference type="AlphaFoldDB" id="A0A0G1KQM8"/>
<dbReference type="Gene3D" id="3.30.2310.20">
    <property type="entry name" value="RelE-like"/>
    <property type="match status" value="1"/>
</dbReference>
<proteinExistence type="predicted"/>
<dbReference type="EMBL" id="LCJW01000020">
    <property type="protein sequence ID" value="KKT85868.1"/>
    <property type="molecule type" value="Genomic_DNA"/>
</dbReference>
<gene>
    <name evidence="1" type="ORF">UW84_C0020G0004</name>
</gene>
<name>A0A0G1KQM8_9BACT</name>
<sequence length="89" mass="10370">MKILGTTARFAKNFAKLCKSREKRFKIITEKKIELLQVDPNHNSLRLHKINLKGDQAWSISIDMKIRVLFVYEKDGIVLVNIGTHDEVY</sequence>
<dbReference type="SUPFAM" id="SSF143011">
    <property type="entry name" value="RelE-like"/>
    <property type="match status" value="1"/>
</dbReference>
<evidence type="ECO:0000313" key="1">
    <source>
        <dbReference type="EMBL" id="KKT85868.1"/>
    </source>
</evidence>
<evidence type="ECO:0000313" key="2">
    <source>
        <dbReference type="Proteomes" id="UP000034797"/>
    </source>
</evidence>
<dbReference type="InterPro" id="IPR035093">
    <property type="entry name" value="RelE/ParE_toxin_dom_sf"/>
</dbReference>
<comment type="caution">
    <text evidence="1">The sequence shown here is derived from an EMBL/GenBank/DDBJ whole genome shotgun (WGS) entry which is preliminary data.</text>
</comment>
<reference evidence="1 2" key="1">
    <citation type="journal article" date="2015" name="Nature">
        <title>rRNA introns, odd ribosomes, and small enigmatic genomes across a large radiation of phyla.</title>
        <authorList>
            <person name="Brown C.T."/>
            <person name="Hug L.A."/>
            <person name="Thomas B.C."/>
            <person name="Sharon I."/>
            <person name="Castelle C.J."/>
            <person name="Singh A."/>
            <person name="Wilkins M.J."/>
            <person name="Williams K.H."/>
            <person name="Banfield J.F."/>
        </authorList>
    </citation>
    <scope>NUCLEOTIDE SEQUENCE [LARGE SCALE GENOMIC DNA]</scope>
</reference>